<evidence type="ECO:0008006" key="4">
    <source>
        <dbReference type="Google" id="ProtNLM"/>
    </source>
</evidence>
<organism evidence="2 3">
    <name type="scientific">Actinomycetospora rhizophila</name>
    <dbReference type="NCBI Taxonomy" id="1416876"/>
    <lineage>
        <taxon>Bacteria</taxon>
        <taxon>Bacillati</taxon>
        <taxon>Actinomycetota</taxon>
        <taxon>Actinomycetes</taxon>
        <taxon>Pseudonocardiales</taxon>
        <taxon>Pseudonocardiaceae</taxon>
        <taxon>Actinomycetospora</taxon>
    </lineage>
</organism>
<comment type="caution">
    <text evidence="2">The sequence shown here is derived from an EMBL/GenBank/DDBJ whole genome shotgun (WGS) entry which is preliminary data.</text>
</comment>
<name>A0ABV9ZFF1_9PSEU</name>
<dbReference type="EMBL" id="JBHSKG010000010">
    <property type="protein sequence ID" value="MFC5140306.1"/>
    <property type="molecule type" value="Genomic_DNA"/>
</dbReference>
<reference evidence="3" key="1">
    <citation type="journal article" date="2019" name="Int. J. Syst. Evol. Microbiol.">
        <title>The Global Catalogue of Microorganisms (GCM) 10K type strain sequencing project: providing services to taxonomists for standard genome sequencing and annotation.</title>
        <authorList>
            <consortium name="The Broad Institute Genomics Platform"/>
            <consortium name="The Broad Institute Genome Sequencing Center for Infectious Disease"/>
            <person name="Wu L."/>
            <person name="Ma J."/>
        </authorList>
    </citation>
    <scope>NUCLEOTIDE SEQUENCE [LARGE SCALE GENOMIC DNA]</scope>
    <source>
        <strain evidence="3">XZYJ18</strain>
    </source>
</reference>
<keyword evidence="3" id="KW-1185">Reference proteome</keyword>
<accession>A0ABV9ZFF1</accession>
<protein>
    <recommendedName>
        <fullName evidence="4">Anti-sigma factor</fullName>
    </recommendedName>
</protein>
<dbReference type="RefSeq" id="WP_378022477.1">
    <property type="nucleotide sequence ID" value="NZ_JBHSKG010000010.1"/>
</dbReference>
<sequence length="102" mass="10908">MNARDPRPIGETYAELIAELVAAAPPLTAEQRDRLAVLLRRDPHTPTASRSPIPVTSAGTASRRLSAGARATRPATSPHVPAQRHDEPLRRRAFGATPEASS</sequence>
<dbReference type="Proteomes" id="UP001596175">
    <property type="component" value="Unassembled WGS sequence"/>
</dbReference>
<evidence type="ECO:0000313" key="3">
    <source>
        <dbReference type="Proteomes" id="UP001596175"/>
    </source>
</evidence>
<feature type="region of interest" description="Disordered" evidence="1">
    <location>
        <begin position="40"/>
        <end position="102"/>
    </location>
</feature>
<evidence type="ECO:0000313" key="2">
    <source>
        <dbReference type="EMBL" id="MFC5140306.1"/>
    </source>
</evidence>
<evidence type="ECO:0000256" key="1">
    <source>
        <dbReference type="SAM" id="MobiDB-lite"/>
    </source>
</evidence>
<gene>
    <name evidence="2" type="ORF">ACFPK1_18850</name>
</gene>
<proteinExistence type="predicted"/>